<dbReference type="EMBL" id="JBHFFA010000007">
    <property type="protein sequence ID" value="KAL2612389.1"/>
    <property type="molecule type" value="Genomic_DNA"/>
</dbReference>
<evidence type="ECO:0000256" key="3">
    <source>
        <dbReference type="ARBA" id="ARBA00022968"/>
    </source>
</evidence>
<dbReference type="Proteomes" id="UP001605036">
    <property type="component" value="Unassembled WGS sequence"/>
</dbReference>
<dbReference type="PANTHER" id="PTHR12270:SF52">
    <property type="entry name" value="GLYCOSYLTRANSFERASE-LIKE PROTEIN GNT13-RELATED"/>
    <property type="match status" value="1"/>
</dbReference>
<evidence type="ECO:0000256" key="2">
    <source>
        <dbReference type="ARBA" id="ARBA00022692"/>
    </source>
</evidence>
<accession>A0ABD1XUB8</accession>
<evidence type="ECO:0000256" key="4">
    <source>
        <dbReference type="ARBA" id="ARBA00022989"/>
    </source>
</evidence>
<dbReference type="PANTHER" id="PTHR12270">
    <property type="entry name" value="GLYCOSYLTRANSFERASE-RELATED"/>
    <property type="match status" value="1"/>
</dbReference>
<evidence type="ECO:0000256" key="1">
    <source>
        <dbReference type="ARBA" id="ARBA00004606"/>
    </source>
</evidence>
<evidence type="ECO:0000256" key="5">
    <source>
        <dbReference type="ARBA" id="ARBA00023136"/>
    </source>
</evidence>
<gene>
    <name evidence="7" type="ORF">R1flu_024081</name>
</gene>
<organism evidence="7 8">
    <name type="scientific">Riccia fluitans</name>
    <dbReference type="NCBI Taxonomy" id="41844"/>
    <lineage>
        <taxon>Eukaryota</taxon>
        <taxon>Viridiplantae</taxon>
        <taxon>Streptophyta</taxon>
        <taxon>Embryophyta</taxon>
        <taxon>Marchantiophyta</taxon>
        <taxon>Marchantiopsida</taxon>
        <taxon>Marchantiidae</taxon>
        <taxon>Marchantiales</taxon>
        <taxon>Ricciaceae</taxon>
        <taxon>Riccia</taxon>
    </lineage>
</organism>
<dbReference type="GO" id="GO:0016020">
    <property type="term" value="C:membrane"/>
    <property type="evidence" value="ECO:0007669"/>
    <property type="project" value="UniProtKB-SubCell"/>
</dbReference>
<sequence>MEWSEGDCESTIVQTSADRLMTVEKSAKTWTGEMVVAVHVGLRNETSRIYRRFSNLHRRIEALGRCRLHIYFALELELDDLEESSNAYPVNALRNVALEKAKTDLVFLLDPDFVLNPGSVDSNSHTLCELY</sequence>
<name>A0ABD1XUB8_9MARC</name>
<protein>
    <recommendedName>
        <fullName evidence="9">Glycosyltransferase family 92 protein</fullName>
    </recommendedName>
</protein>
<dbReference type="InterPro" id="IPR029044">
    <property type="entry name" value="Nucleotide-diphossugar_trans"/>
</dbReference>
<keyword evidence="8" id="KW-1185">Reference proteome</keyword>
<comment type="caution">
    <text evidence="7">The sequence shown here is derived from an EMBL/GenBank/DDBJ whole genome shotgun (WGS) entry which is preliminary data.</text>
</comment>
<evidence type="ECO:0000313" key="7">
    <source>
        <dbReference type="EMBL" id="KAL2612389.1"/>
    </source>
</evidence>
<evidence type="ECO:0008006" key="9">
    <source>
        <dbReference type="Google" id="ProtNLM"/>
    </source>
</evidence>
<comment type="subcellular location">
    <subcellularLocation>
        <location evidence="1">Membrane</location>
        <topology evidence="1">Single-pass type II membrane protein</topology>
    </subcellularLocation>
</comment>
<keyword evidence="3" id="KW-0735">Signal-anchor</keyword>
<dbReference type="Pfam" id="PF13896">
    <property type="entry name" value="Glyco_transf_49"/>
    <property type="match status" value="1"/>
</dbReference>
<dbReference type="InterPro" id="IPR051292">
    <property type="entry name" value="Xyl/GlcA_transferase"/>
</dbReference>
<evidence type="ECO:0000313" key="8">
    <source>
        <dbReference type="Proteomes" id="UP001605036"/>
    </source>
</evidence>
<keyword evidence="4" id="KW-1133">Transmembrane helix</keyword>
<dbReference type="AlphaFoldDB" id="A0ABD1XUB8"/>
<keyword evidence="2" id="KW-0812">Transmembrane</keyword>
<reference evidence="7 8" key="1">
    <citation type="submission" date="2024-09" db="EMBL/GenBank/DDBJ databases">
        <title>Chromosome-scale assembly of Riccia fluitans.</title>
        <authorList>
            <person name="Paukszto L."/>
            <person name="Sawicki J."/>
            <person name="Karawczyk K."/>
            <person name="Piernik-Szablinska J."/>
            <person name="Szczecinska M."/>
            <person name="Mazdziarz M."/>
        </authorList>
    </citation>
    <scope>NUCLEOTIDE SEQUENCE [LARGE SCALE GENOMIC DNA]</scope>
    <source>
        <strain evidence="7">Rf_01</strain>
        <tissue evidence="7">Aerial parts of the thallus</tissue>
    </source>
</reference>
<proteinExistence type="predicted"/>
<keyword evidence="5" id="KW-0472">Membrane</keyword>
<keyword evidence="6" id="KW-0325">Glycoprotein</keyword>
<dbReference type="SUPFAM" id="SSF53448">
    <property type="entry name" value="Nucleotide-diphospho-sugar transferases"/>
    <property type="match status" value="1"/>
</dbReference>
<evidence type="ECO:0000256" key="6">
    <source>
        <dbReference type="ARBA" id="ARBA00023180"/>
    </source>
</evidence>